<proteinExistence type="predicted"/>
<dbReference type="PANTHER" id="PTHR48471">
    <property type="entry name" value="DDE TNP4 DOMAIN-CONTAINING PROTEIN"/>
    <property type="match status" value="1"/>
</dbReference>
<evidence type="ECO:0000313" key="3">
    <source>
        <dbReference type="Proteomes" id="UP001215598"/>
    </source>
</evidence>
<evidence type="ECO:0000256" key="1">
    <source>
        <dbReference type="SAM" id="Phobius"/>
    </source>
</evidence>
<keyword evidence="3" id="KW-1185">Reference proteome</keyword>
<name>A0AAD7H4K2_9AGAR</name>
<accession>A0AAD7H4K2</accession>
<keyword evidence="1" id="KW-0812">Transmembrane</keyword>
<protein>
    <submittedName>
        <fullName evidence="2">Uncharacterized protein</fullName>
    </submittedName>
</protein>
<dbReference type="EMBL" id="JARKIB010000385">
    <property type="protein sequence ID" value="KAJ7711820.1"/>
    <property type="molecule type" value="Genomic_DNA"/>
</dbReference>
<feature type="transmembrane region" description="Helical" evidence="1">
    <location>
        <begin position="163"/>
        <end position="183"/>
    </location>
</feature>
<gene>
    <name evidence="2" type="ORF">B0H16DRAFT_1744823</name>
</gene>
<dbReference type="PANTHER" id="PTHR48471:SF1">
    <property type="entry name" value="DDE TNP4 DOMAIN-CONTAINING PROTEIN"/>
    <property type="match status" value="1"/>
</dbReference>
<evidence type="ECO:0000313" key="2">
    <source>
        <dbReference type="EMBL" id="KAJ7711820.1"/>
    </source>
</evidence>
<keyword evidence="1" id="KW-0472">Membrane</keyword>
<organism evidence="2 3">
    <name type="scientific">Mycena metata</name>
    <dbReference type="NCBI Taxonomy" id="1033252"/>
    <lineage>
        <taxon>Eukaryota</taxon>
        <taxon>Fungi</taxon>
        <taxon>Dikarya</taxon>
        <taxon>Basidiomycota</taxon>
        <taxon>Agaricomycotina</taxon>
        <taxon>Agaricomycetes</taxon>
        <taxon>Agaricomycetidae</taxon>
        <taxon>Agaricales</taxon>
        <taxon>Marasmiineae</taxon>
        <taxon>Mycenaceae</taxon>
        <taxon>Mycena</taxon>
    </lineage>
</organism>
<keyword evidence="1" id="KW-1133">Transmembrane helix</keyword>
<sequence>MDFDVYLLLEMSQDLEDEEEDWEQAAASAKCFVSGEVWQAACILLRADEARRLRAERRNRTRLYLCRPQLLRNPCFDTPWQALHASGNDRAFITTMGFDVATFSAIIEAGFGAAWAATPIPRDDVAPAGKPRLGVHSLDAAGPLGLALHYLNSTMREISLQQIFALIPTTVSHYITFGLRILLGVLRRMSDAKIQWPGSVEEFQALNNLIVQRHPRLTRAFASIDGLNLPA</sequence>
<dbReference type="Proteomes" id="UP001215598">
    <property type="component" value="Unassembled WGS sequence"/>
</dbReference>
<reference evidence="2" key="1">
    <citation type="submission" date="2023-03" db="EMBL/GenBank/DDBJ databases">
        <title>Massive genome expansion in bonnet fungi (Mycena s.s.) driven by repeated elements and novel gene families across ecological guilds.</title>
        <authorList>
            <consortium name="Lawrence Berkeley National Laboratory"/>
            <person name="Harder C.B."/>
            <person name="Miyauchi S."/>
            <person name="Viragh M."/>
            <person name="Kuo A."/>
            <person name="Thoen E."/>
            <person name="Andreopoulos B."/>
            <person name="Lu D."/>
            <person name="Skrede I."/>
            <person name="Drula E."/>
            <person name="Henrissat B."/>
            <person name="Morin E."/>
            <person name="Kohler A."/>
            <person name="Barry K."/>
            <person name="LaButti K."/>
            <person name="Morin E."/>
            <person name="Salamov A."/>
            <person name="Lipzen A."/>
            <person name="Mereny Z."/>
            <person name="Hegedus B."/>
            <person name="Baldrian P."/>
            <person name="Stursova M."/>
            <person name="Weitz H."/>
            <person name="Taylor A."/>
            <person name="Grigoriev I.V."/>
            <person name="Nagy L.G."/>
            <person name="Martin F."/>
            <person name="Kauserud H."/>
        </authorList>
    </citation>
    <scope>NUCLEOTIDE SEQUENCE</scope>
    <source>
        <strain evidence="2">CBHHK182m</strain>
    </source>
</reference>
<dbReference type="AlphaFoldDB" id="A0AAD7H4K2"/>
<comment type="caution">
    <text evidence="2">The sequence shown here is derived from an EMBL/GenBank/DDBJ whole genome shotgun (WGS) entry which is preliminary data.</text>
</comment>